<feature type="transmembrane region" description="Helical" evidence="1">
    <location>
        <begin position="738"/>
        <end position="757"/>
    </location>
</feature>
<dbReference type="InterPro" id="IPR011123">
    <property type="entry name" value="Y_Y_Y"/>
</dbReference>
<dbReference type="OrthoDB" id="9809670at2"/>
<dbReference type="InterPro" id="IPR015943">
    <property type="entry name" value="WD40/YVTN_repeat-like_dom_sf"/>
</dbReference>
<dbReference type="InterPro" id="IPR050640">
    <property type="entry name" value="Bact_2-comp_sensor_kinase"/>
</dbReference>
<dbReference type="PANTHER" id="PTHR34220">
    <property type="entry name" value="SENSOR HISTIDINE KINASE YPDA"/>
    <property type="match status" value="1"/>
</dbReference>
<dbReference type="AlphaFoldDB" id="A0A2K9PLH9"/>
<dbReference type="Gene3D" id="2.60.40.10">
    <property type="entry name" value="Immunoglobulins"/>
    <property type="match status" value="1"/>
</dbReference>
<dbReference type="PANTHER" id="PTHR34220:SF7">
    <property type="entry name" value="SENSOR HISTIDINE KINASE YPDA"/>
    <property type="match status" value="1"/>
</dbReference>
<gene>
    <name evidence="4" type="ORF">C1H87_04030</name>
</gene>
<evidence type="ECO:0000313" key="5">
    <source>
        <dbReference type="Proteomes" id="UP000235826"/>
    </source>
</evidence>
<name>A0A2K9PLH9_9FLAO</name>
<dbReference type="Pfam" id="PF06580">
    <property type="entry name" value="His_kinase"/>
    <property type="match status" value="1"/>
</dbReference>
<dbReference type="InterPro" id="IPR013783">
    <property type="entry name" value="Ig-like_fold"/>
</dbReference>
<feature type="domain" description="Signal transduction histidine kinase internal region" evidence="2">
    <location>
        <begin position="784"/>
        <end position="857"/>
    </location>
</feature>
<dbReference type="EMBL" id="CP025791">
    <property type="protein sequence ID" value="AUP77924.1"/>
    <property type="molecule type" value="Genomic_DNA"/>
</dbReference>
<proteinExistence type="predicted"/>
<evidence type="ECO:0000313" key="4">
    <source>
        <dbReference type="EMBL" id="AUP77924.1"/>
    </source>
</evidence>
<keyword evidence="1" id="KW-0472">Membrane</keyword>
<dbReference type="RefSeq" id="WP_102754583.1">
    <property type="nucleotide sequence ID" value="NZ_CP025791.1"/>
</dbReference>
<reference evidence="4 5" key="1">
    <citation type="submission" date="2018-01" db="EMBL/GenBank/DDBJ databases">
        <title>Complete genome sequence of Flavivirga eckloniae ECD14 isolated from seaweed Ecklonia cava.</title>
        <authorList>
            <person name="Lee J.H."/>
            <person name="Baik K.S."/>
            <person name="Seong C.N."/>
        </authorList>
    </citation>
    <scope>NUCLEOTIDE SEQUENCE [LARGE SCALE GENOMIC DNA]</scope>
    <source>
        <strain evidence="4 5">ECD14</strain>
    </source>
</reference>
<keyword evidence="5" id="KW-1185">Reference proteome</keyword>
<dbReference type="Pfam" id="PF07495">
    <property type="entry name" value="Y_Y_Y"/>
    <property type="match status" value="1"/>
</dbReference>
<dbReference type="GO" id="GO:0016020">
    <property type="term" value="C:membrane"/>
    <property type="evidence" value="ECO:0007669"/>
    <property type="project" value="InterPro"/>
</dbReference>
<feature type="domain" description="Two component regulator three Y" evidence="3">
    <location>
        <begin position="672"/>
        <end position="730"/>
    </location>
</feature>
<evidence type="ECO:0000259" key="2">
    <source>
        <dbReference type="Pfam" id="PF06580"/>
    </source>
</evidence>
<dbReference type="SUPFAM" id="SSF63829">
    <property type="entry name" value="Calcium-dependent phosphotriesterase"/>
    <property type="match status" value="2"/>
</dbReference>
<keyword evidence="1" id="KW-0812">Transmembrane</keyword>
<evidence type="ECO:0008006" key="6">
    <source>
        <dbReference type="Google" id="ProtNLM"/>
    </source>
</evidence>
<sequence>MRFLLTILVFLLQIFIIYGQHPDYYQFTAKDGLPDTEFYDMIIDRNGFIWLAANKGLYRYDGQEFKNYTNPEKRSLSVFGLLEDDKGTIWCNNLGGQIFFVKNDSLKIFIDINQYTNASRLHEFRMWKNSMFITSDKGLMQVDLKTKKIDFIKSSLAADTLAMSYSPRIVNNQLLYIEDKYNPHLMSFKDCVPEVLNSLEYGFWEIYTTKQYILINKSYRTGLYIWDIKQKKLIKITNVPDNLDLERTVHLFEDTNGFLWLSTTKGAIRFKLENSKMTQVKNYFPDKFVTRVLQDKKGNYWFTTYKDGIFVISNLDVIRYTTQNSRIGINKIRAITKDTSQNLYYTGNDKDLRRFNIKTQTFSKLKDSKTKYNFVAVENLAYEETLNAIISVGPKTSLWTKGYKKILIVGANWRSYSFLHNNKLLFSSTKESGIIDNIFFERDQFEYKNFYKYLKNNTYRSLRKKRAYTNHFNKKNKALYIGYIDGLRYYDESFNEEPILYKNNPLFATDITETKDGIVWVSSFDYGLLGFSKDSIVKHYDEQSILLSNKVSIIEADGNDLWVATQKGLQYIKRNENNDSSSNIITIDKNDGLETTEILDIEIIKDDVFLATMKGLIKLSKKNRYENNSRPDIYIKSIKINGKDTIIKKEYKLSYDKKIEIQYNSTGFLNPNKQKRYQYRLKGLDDQWNEKHTSFVQYSSLPRGTYTFQVKALNEDGLESENIAAINFIITPPHWKSWWFYTLLVIFTLLAVGLFFYSRIKRIQKQNILLKQKREIELDLINSKLVALRAQMNPHFLFNALNSIQEYILTNQKDLASDYLGKFSDLMRIYLDHSRKNQVTIDEEVKALTLYLELEKKQI</sequence>
<dbReference type="Proteomes" id="UP000235826">
    <property type="component" value="Chromosome"/>
</dbReference>
<evidence type="ECO:0000256" key="1">
    <source>
        <dbReference type="SAM" id="Phobius"/>
    </source>
</evidence>
<organism evidence="4 5">
    <name type="scientific">Flavivirga eckloniae</name>
    <dbReference type="NCBI Taxonomy" id="1803846"/>
    <lineage>
        <taxon>Bacteria</taxon>
        <taxon>Pseudomonadati</taxon>
        <taxon>Bacteroidota</taxon>
        <taxon>Flavobacteriia</taxon>
        <taxon>Flavobacteriales</taxon>
        <taxon>Flavobacteriaceae</taxon>
        <taxon>Flavivirga</taxon>
    </lineage>
</organism>
<dbReference type="InterPro" id="IPR010559">
    <property type="entry name" value="Sig_transdc_His_kin_internal"/>
</dbReference>
<dbReference type="GO" id="GO:0000155">
    <property type="term" value="F:phosphorelay sensor kinase activity"/>
    <property type="evidence" value="ECO:0007669"/>
    <property type="project" value="InterPro"/>
</dbReference>
<accession>A0A2K9PLH9</accession>
<keyword evidence="1" id="KW-1133">Transmembrane helix</keyword>
<dbReference type="Gene3D" id="2.130.10.10">
    <property type="entry name" value="YVTN repeat-like/Quinoprotein amine dehydrogenase"/>
    <property type="match status" value="3"/>
</dbReference>
<dbReference type="KEGG" id="fek:C1H87_04030"/>
<evidence type="ECO:0000259" key="3">
    <source>
        <dbReference type="Pfam" id="PF07495"/>
    </source>
</evidence>
<protein>
    <recommendedName>
        <fullName evidence="6">Histidine kinase</fullName>
    </recommendedName>
</protein>